<dbReference type="SUPFAM" id="SSF56672">
    <property type="entry name" value="DNA/RNA polymerases"/>
    <property type="match status" value="1"/>
</dbReference>
<dbReference type="Gene3D" id="3.30.420.10">
    <property type="entry name" value="Ribonuclease H-like superfamily/Ribonuclease H"/>
    <property type="match status" value="1"/>
</dbReference>
<dbReference type="Gene3D" id="1.20.1060.10">
    <property type="entry name" value="Taq DNA Polymerase, Chain T, domain 4"/>
    <property type="match status" value="1"/>
</dbReference>
<evidence type="ECO:0000256" key="5">
    <source>
        <dbReference type="SAM" id="MobiDB-lite"/>
    </source>
</evidence>
<name>A0ABS5BVN9_9BACT</name>
<dbReference type="PANTHER" id="PTHR10133:SF27">
    <property type="entry name" value="DNA POLYMERASE NU"/>
    <property type="match status" value="1"/>
</dbReference>
<accession>A0ABS5BVN9</accession>
<dbReference type="InterPro" id="IPR036397">
    <property type="entry name" value="RNaseH_sf"/>
</dbReference>
<dbReference type="PANTHER" id="PTHR10133">
    <property type="entry name" value="DNA POLYMERASE I"/>
    <property type="match status" value="1"/>
</dbReference>
<evidence type="ECO:0000256" key="3">
    <source>
        <dbReference type="ARBA" id="ARBA00022705"/>
    </source>
</evidence>
<dbReference type="InterPro" id="IPR043502">
    <property type="entry name" value="DNA/RNA_pol_sf"/>
</dbReference>
<sequence>MIDWERHWITPAYIIGAAFDGKQGYFVSREHVAAFWNAHDEAGAVFHNAAFDLDVIRLVAPELDVYAKVDADLVWDTWLLHRLYALAIEGHTAGNEGQATLEACAERYLDINLPKDVIDDSGQLVRTSYGQWLNKPLAKMSAVYLEYLAKDAIATRQVFKRLTKKIDELLGDCRGVWGYVSDEWSHECRERWGPLTHHIQLRAAIVLKEITRNGLHIDLARRDEAVPMLKAQRDEVESHLRDQGVLTKGKGSQKALQTKLQKLAALHPAVNFPRTEKGLFATSAEALHDLVEYVPFVNDLLKYRALDKLLETFLNKLDRGVVHSSFGVLARSGRTSSFGELNAQNLPKDDRIRNCFVPSKGHVFLDHDYSTIELAALAQACVSQFGWKSEMATRINAGDDLHQVFAGFVTRKPQEEVTASERARVKPINFGKPGGMGPRSLQTYAKMTYGIEYTEHEVAELSEQWLDLFPEMREFLKDTVDTPLELARALDLTLVGHHEHTDDDRMLRHPQNAGQGHRPNPILGMMCLRALGSDDPRTVKGKPYTPACVDYFWTKLGHLTEGLPEKFAKAIRERTPSKALQRFVSSHVGRAGVFVLTGRMRAAAGYTARHNTIFQGLTSDGAKIALWKVWRKDYKIANFIHDQILVEVPATDDLKEHAERIKKLMIKGMKEVLPDVRIDVKYAATDRWRKKAEAVFDEQGRLRLWHPKKDRTVSPRSAQRSEKQKSVSVRASG</sequence>
<organism evidence="7 8">
    <name type="scientific">Gemmata palustris</name>
    <dbReference type="NCBI Taxonomy" id="2822762"/>
    <lineage>
        <taxon>Bacteria</taxon>
        <taxon>Pseudomonadati</taxon>
        <taxon>Planctomycetota</taxon>
        <taxon>Planctomycetia</taxon>
        <taxon>Gemmatales</taxon>
        <taxon>Gemmataceae</taxon>
        <taxon>Gemmata</taxon>
    </lineage>
</organism>
<evidence type="ECO:0000313" key="8">
    <source>
        <dbReference type="Proteomes" id="UP000676565"/>
    </source>
</evidence>
<evidence type="ECO:0000256" key="2">
    <source>
        <dbReference type="ARBA" id="ARBA00012417"/>
    </source>
</evidence>
<comment type="caution">
    <text evidence="7">The sequence shown here is derived from an EMBL/GenBank/DDBJ whole genome shotgun (WGS) entry which is preliminary data.</text>
</comment>
<dbReference type="SMART" id="SM00482">
    <property type="entry name" value="POLAc"/>
    <property type="match status" value="1"/>
</dbReference>
<dbReference type="Pfam" id="PF00476">
    <property type="entry name" value="DNA_pol_A"/>
    <property type="match status" value="1"/>
</dbReference>
<protein>
    <recommendedName>
        <fullName evidence="2">DNA-directed DNA polymerase</fullName>
        <ecNumber evidence="2">2.7.7.7</ecNumber>
    </recommendedName>
</protein>
<dbReference type="Gene3D" id="3.30.70.370">
    <property type="match status" value="1"/>
</dbReference>
<feature type="domain" description="DNA-directed DNA polymerase family A palm" evidence="6">
    <location>
        <begin position="349"/>
        <end position="652"/>
    </location>
</feature>
<reference evidence="7 8" key="1">
    <citation type="submission" date="2021-04" db="EMBL/GenBank/DDBJ databases">
        <authorList>
            <person name="Ivanova A."/>
        </authorList>
    </citation>
    <scope>NUCLEOTIDE SEQUENCE [LARGE SCALE GENOMIC DNA]</scope>
    <source>
        <strain evidence="7 8">G18</strain>
    </source>
</reference>
<evidence type="ECO:0000256" key="4">
    <source>
        <dbReference type="ARBA" id="ARBA00049244"/>
    </source>
</evidence>
<keyword evidence="8" id="KW-1185">Reference proteome</keyword>
<evidence type="ECO:0000259" key="6">
    <source>
        <dbReference type="SMART" id="SM00482"/>
    </source>
</evidence>
<dbReference type="Gene3D" id="1.10.150.20">
    <property type="entry name" value="5' to 3' exonuclease, C-terminal subdomain"/>
    <property type="match status" value="1"/>
</dbReference>
<comment type="similarity">
    <text evidence="1">Belongs to the DNA polymerase type-A family.</text>
</comment>
<dbReference type="Proteomes" id="UP000676565">
    <property type="component" value="Unassembled WGS sequence"/>
</dbReference>
<dbReference type="InterPro" id="IPR002298">
    <property type="entry name" value="DNA_polymerase_A"/>
</dbReference>
<proteinExistence type="inferred from homology"/>
<dbReference type="InterPro" id="IPR012337">
    <property type="entry name" value="RNaseH-like_sf"/>
</dbReference>
<dbReference type="EMBL" id="JAGKQQ010000001">
    <property type="protein sequence ID" value="MBP3957797.1"/>
    <property type="molecule type" value="Genomic_DNA"/>
</dbReference>
<evidence type="ECO:0000256" key="1">
    <source>
        <dbReference type="ARBA" id="ARBA00007705"/>
    </source>
</evidence>
<gene>
    <name evidence="7" type="ORF">J8F10_21300</name>
</gene>
<dbReference type="EC" id="2.7.7.7" evidence="2"/>
<dbReference type="RefSeq" id="WP_210657197.1">
    <property type="nucleotide sequence ID" value="NZ_JAGKQQ010000001.1"/>
</dbReference>
<dbReference type="SUPFAM" id="SSF53098">
    <property type="entry name" value="Ribonuclease H-like"/>
    <property type="match status" value="1"/>
</dbReference>
<evidence type="ECO:0000313" key="7">
    <source>
        <dbReference type="EMBL" id="MBP3957797.1"/>
    </source>
</evidence>
<keyword evidence="3" id="KW-0235">DNA replication</keyword>
<dbReference type="InterPro" id="IPR001098">
    <property type="entry name" value="DNA-dir_DNA_pol_A_palm_dom"/>
</dbReference>
<comment type="catalytic activity">
    <reaction evidence="4">
        <text>DNA(n) + a 2'-deoxyribonucleoside 5'-triphosphate = DNA(n+1) + diphosphate</text>
        <dbReference type="Rhea" id="RHEA:22508"/>
        <dbReference type="Rhea" id="RHEA-COMP:17339"/>
        <dbReference type="Rhea" id="RHEA-COMP:17340"/>
        <dbReference type="ChEBI" id="CHEBI:33019"/>
        <dbReference type="ChEBI" id="CHEBI:61560"/>
        <dbReference type="ChEBI" id="CHEBI:173112"/>
        <dbReference type="EC" id="2.7.7.7"/>
    </reaction>
</comment>
<feature type="region of interest" description="Disordered" evidence="5">
    <location>
        <begin position="707"/>
        <end position="733"/>
    </location>
</feature>